<name>A0A482TRK5_9FLAO</name>
<accession>A0A482TRK5</accession>
<comment type="caution">
    <text evidence="1">The sequence shown here is derived from an EMBL/GenBank/DDBJ whole genome shotgun (WGS) entry which is preliminary data.</text>
</comment>
<protein>
    <submittedName>
        <fullName evidence="1">Uncharacterized protein</fullName>
    </submittedName>
</protein>
<dbReference type="RefSeq" id="WP_129752515.1">
    <property type="nucleotide sequence ID" value="NZ_QNVY02000001.1"/>
</dbReference>
<evidence type="ECO:0000313" key="2">
    <source>
        <dbReference type="Proteomes" id="UP000253235"/>
    </source>
</evidence>
<reference evidence="1 2" key="1">
    <citation type="submission" date="2019-01" db="EMBL/GenBank/DDBJ databases">
        <title>Flavobacterium sp. nov. isolated from arctic soil.</title>
        <authorList>
            <person name="Kim D.-U."/>
        </authorList>
    </citation>
    <scope>NUCLEOTIDE SEQUENCE [LARGE SCALE GENOMIC DNA]</scope>
    <source>
        <strain evidence="1 2">Kopri-42</strain>
    </source>
</reference>
<dbReference type="EMBL" id="QNVY02000001">
    <property type="protein sequence ID" value="RYJ52629.1"/>
    <property type="molecule type" value="Genomic_DNA"/>
</dbReference>
<keyword evidence="2" id="KW-1185">Reference proteome</keyword>
<organism evidence="1 2">
    <name type="scientific">Flavobacterium petrolei</name>
    <dbReference type="NCBI Taxonomy" id="2259594"/>
    <lineage>
        <taxon>Bacteria</taxon>
        <taxon>Pseudomonadati</taxon>
        <taxon>Bacteroidota</taxon>
        <taxon>Flavobacteriia</taxon>
        <taxon>Flavobacteriales</taxon>
        <taxon>Flavobacteriaceae</taxon>
        <taxon>Flavobacterium</taxon>
    </lineage>
</organism>
<gene>
    <name evidence="1" type="ORF">DR871_000815</name>
</gene>
<sequence>MKYKIILLTFFIPFLGICQSKPYYKQTITAYEIKKKDTISKKVMVTHLDSIRKIITTENNILNAISASVYKRDKTHSIIEVNTDRLYISTDINSKGDTIGKVIYVYDEKKNRTENYQILNGDTLNGQKRSYNKSGKYTKLYNKYKDSHKYYLSNKWKYDSNGNTLKSQTYDQNGKLVGIEKFKNIYKKDEFISTRSESLNGKEFIIKSKEIKKGNVRTIYFYYNSFGFNYGIKINHVSGGYSIEEDDSEGNMKELRIYDNQNNMTVFVKNVEVKI</sequence>
<evidence type="ECO:0000313" key="1">
    <source>
        <dbReference type="EMBL" id="RYJ52629.1"/>
    </source>
</evidence>
<proteinExistence type="predicted"/>
<dbReference type="AlphaFoldDB" id="A0A482TRK5"/>
<dbReference type="OrthoDB" id="1321682at2"/>
<dbReference type="Proteomes" id="UP000253235">
    <property type="component" value="Unassembled WGS sequence"/>
</dbReference>